<evidence type="ECO:0000313" key="1">
    <source>
        <dbReference type="EMBL" id="HEH34671.1"/>
    </source>
</evidence>
<organism evidence="1">
    <name type="scientific">Archaeoglobus fulgidus</name>
    <dbReference type="NCBI Taxonomy" id="2234"/>
    <lineage>
        <taxon>Archaea</taxon>
        <taxon>Methanobacteriati</taxon>
        <taxon>Methanobacteriota</taxon>
        <taxon>Archaeoglobi</taxon>
        <taxon>Archaeoglobales</taxon>
        <taxon>Archaeoglobaceae</taxon>
        <taxon>Archaeoglobus</taxon>
    </lineage>
</organism>
<comment type="caution">
    <text evidence="1">The sequence shown here is derived from an EMBL/GenBank/DDBJ whole genome shotgun (WGS) entry which is preliminary data.</text>
</comment>
<accession>A0A7J2THV7</accession>
<protein>
    <submittedName>
        <fullName evidence="1">Uncharacterized protein</fullName>
    </submittedName>
</protein>
<name>A0A7J2THV7_ARCFL</name>
<dbReference type="EMBL" id="DSLA01000015">
    <property type="protein sequence ID" value="HEH34671.1"/>
    <property type="molecule type" value="Genomic_DNA"/>
</dbReference>
<sequence>MPKVKLFMPADSTFLSSVIHEGLLYLIKNYSQNFGLKEIDFNPNFLSRAYSQLDDERINKIRIAMAGNDNLNSKLFEKLGSNLKSKKTYYDLLVMLKSNSNIIKERDPIELGQRISGKDHLIGIGKKSDGIAAPQLLKIDRYTGFTSLETPYTSKQFTLYISPEVALIYLIGIYSSFAGSIKQQDKNYYFFLFLSPDEILKLLAEGNRNLLDAYMKVKNFAMEELEKVISRYPLNELIAIELALNLEIRRLMDSENLDKLSLLLFKIALEGNTYKIYETLPLEIYRTMPFHTIAEKNFGTAKKFIEKLSNALAPDKILMEALSSLKKKNRYSEAENVLAAIQNLYRFVILGDVQGFFGFLQKLDEARKKLENSRDKREAFRATLYRNIVAMF</sequence>
<dbReference type="AlphaFoldDB" id="A0A7J2THV7"/>
<proteinExistence type="predicted"/>
<reference evidence="1" key="1">
    <citation type="journal article" date="2020" name="mSystems">
        <title>Genome- and Community-Level Interaction Insights into Carbon Utilization and Element Cycling Functions of Hydrothermarchaeota in Hydrothermal Sediment.</title>
        <authorList>
            <person name="Zhou Z."/>
            <person name="Liu Y."/>
            <person name="Xu W."/>
            <person name="Pan J."/>
            <person name="Luo Z.H."/>
            <person name="Li M."/>
        </authorList>
    </citation>
    <scope>NUCLEOTIDE SEQUENCE [LARGE SCALE GENOMIC DNA]</scope>
    <source>
        <strain evidence="1">SpSt-26</strain>
    </source>
</reference>
<gene>
    <name evidence="1" type="ORF">ENP88_00635</name>
</gene>